<proteinExistence type="predicted"/>
<accession>A0ABV9LR41</accession>
<sequence length="65" mass="7518">MKLNTLKKLFKRKYPYSPVAYLGRKTVERSLGADIIKYKKLEQQEEKAQAVTQESSKTPEEKVDG</sequence>
<reference evidence="2" key="1">
    <citation type="journal article" date="2019" name="Int. J. Syst. Evol. Microbiol.">
        <title>The Global Catalogue of Microorganisms (GCM) 10K type strain sequencing project: providing services to taxonomists for standard genome sequencing and annotation.</title>
        <authorList>
            <consortium name="The Broad Institute Genomics Platform"/>
            <consortium name="The Broad Institute Genome Sequencing Center for Infectious Disease"/>
            <person name="Wu L."/>
            <person name="Ma J."/>
        </authorList>
    </citation>
    <scope>NUCLEOTIDE SEQUENCE [LARGE SCALE GENOMIC DNA]</scope>
    <source>
        <strain evidence="2">KACC 12507</strain>
    </source>
</reference>
<dbReference type="RefSeq" id="WP_382405307.1">
    <property type="nucleotide sequence ID" value="NZ_JBHSGU010000001.1"/>
</dbReference>
<keyword evidence="2" id="KW-1185">Reference proteome</keyword>
<dbReference type="Proteomes" id="UP001595897">
    <property type="component" value="Unassembled WGS sequence"/>
</dbReference>
<comment type="caution">
    <text evidence="1">The sequence shown here is derived from an EMBL/GenBank/DDBJ whole genome shotgun (WGS) entry which is preliminary data.</text>
</comment>
<gene>
    <name evidence="1" type="ORF">ACFO4O_00735</name>
</gene>
<organism evidence="1 2">
    <name type="scientific">Glaciecola siphonariae</name>
    <dbReference type="NCBI Taxonomy" id="521012"/>
    <lineage>
        <taxon>Bacteria</taxon>
        <taxon>Pseudomonadati</taxon>
        <taxon>Pseudomonadota</taxon>
        <taxon>Gammaproteobacteria</taxon>
        <taxon>Alteromonadales</taxon>
        <taxon>Alteromonadaceae</taxon>
        <taxon>Glaciecola</taxon>
    </lineage>
</organism>
<evidence type="ECO:0000313" key="2">
    <source>
        <dbReference type="Proteomes" id="UP001595897"/>
    </source>
</evidence>
<evidence type="ECO:0000313" key="1">
    <source>
        <dbReference type="EMBL" id="MFC4698684.1"/>
    </source>
</evidence>
<protein>
    <submittedName>
        <fullName evidence="1">Uncharacterized protein</fullName>
    </submittedName>
</protein>
<dbReference type="EMBL" id="JBHSGU010000001">
    <property type="protein sequence ID" value="MFC4698684.1"/>
    <property type="molecule type" value="Genomic_DNA"/>
</dbReference>
<name>A0ABV9LR41_9ALTE</name>